<dbReference type="PIRSF" id="PIRSF005426">
    <property type="entry name" value="Frp"/>
    <property type="match status" value="1"/>
</dbReference>
<dbReference type="EMBL" id="GU474834">
    <property type="protein sequence ID" value="ADI16299.1"/>
    <property type="molecule type" value="Genomic_DNA"/>
</dbReference>
<dbReference type="InterPro" id="IPR000415">
    <property type="entry name" value="Nitroreductase-like"/>
</dbReference>
<proteinExistence type="inferred from homology"/>
<reference evidence="7" key="1">
    <citation type="journal article" date="2011" name="Environ. Microbiol.">
        <title>Time-series analyses of Monterey Bay coastal microbial picoplankton using a 'genome proxy' microarray.</title>
        <authorList>
            <person name="Rich V.I."/>
            <person name="Pham V.D."/>
            <person name="Eppley J."/>
            <person name="Shi Y."/>
            <person name="DeLong E.F."/>
        </authorList>
    </citation>
    <scope>NUCLEOTIDE SEQUENCE</scope>
</reference>
<evidence type="ECO:0000256" key="3">
    <source>
        <dbReference type="ARBA" id="ARBA00022643"/>
    </source>
</evidence>
<evidence type="ECO:0000256" key="4">
    <source>
        <dbReference type="ARBA" id="ARBA00023002"/>
    </source>
</evidence>
<evidence type="ECO:0000313" key="7">
    <source>
        <dbReference type="EMBL" id="ADI16299.1"/>
    </source>
</evidence>
<dbReference type="Gene3D" id="3.40.109.10">
    <property type="entry name" value="NADH Oxidase"/>
    <property type="match status" value="1"/>
</dbReference>
<dbReference type="GO" id="GO:0016491">
    <property type="term" value="F:oxidoreductase activity"/>
    <property type="evidence" value="ECO:0007669"/>
    <property type="project" value="UniProtKB-UniRule"/>
</dbReference>
<evidence type="ECO:0000256" key="2">
    <source>
        <dbReference type="ARBA" id="ARBA00022630"/>
    </source>
</evidence>
<organism evidence="7">
    <name type="scientific">uncultured bacterium HF0070_11A08</name>
    <dbReference type="NCBI Taxonomy" id="710812"/>
    <lineage>
        <taxon>Bacteria</taxon>
        <taxon>environmental samples</taxon>
    </lineage>
</organism>
<protein>
    <submittedName>
        <fullName evidence="7">Nitroreductase</fullName>
    </submittedName>
</protein>
<accession>E0XPF8</accession>
<keyword evidence="5" id="KW-0521">NADP</keyword>
<keyword evidence="2 5" id="KW-0285">Flavoprotein</keyword>
<dbReference type="SUPFAM" id="SSF55469">
    <property type="entry name" value="FMN-dependent nitroreductase-like"/>
    <property type="match status" value="1"/>
</dbReference>
<dbReference type="PANTHER" id="PTHR43425">
    <property type="entry name" value="OXYGEN-INSENSITIVE NADPH NITROREDUCTASE"/>
    <property type="match status" value="1"/>
</dbReference>
<dbReference type="Pfam" id="PF00881">
    <property type="entry name" value="Nitroreductase"/>
    <property type="match status" value="1"/>
</dbReference>
<name>E0XPF8_9BACT</name>
<dbReference type="InterPro" id="IPR016446">
    <property type="entry name" value="Flavin_OxRdtase_Frp"/>
</dbReference>
<dbReference type="CDD" id="cd02146">
    <property type="entry name" value="NfsA-like"/>
    <property type="match status" value="1"/>
</dbReference>
<evidence type="ECO:0000259" key="6">
    <source>
        <dbReference type="Pfam" id="PF00881"/>
    </source>
</evidence>
<comment type="similarity">
    <text evidence="1 5">Belongs to the flavin oxidoreductase frp family.</text>
</comment>
<feature type="domain" description="Nitroreductase" evidence="6">
    <location>
        <begin position="10"/>
        <end position="163"/>
    </location>
</feature>
<evidence type="ECO:0000256" key="5">
    <source>
        <dbReference type="PIRNR" id="PIRNR005426"/>
    </source>
</evidence>
<dbReference type="AlphaFoldDB" id="E0XPF8"/>
<keyword evidence="4 5" id="KW-0560">Oxidoreductase</keyword>
<sequence length="245" mass="27019">MNPTIDLLLAHRSIRKFTNEQIGDALLETLVAAGQAAASSSFLQGVTIMRVTDPDKRQQFVELANNQSYIATAPEFLVFCADLSRPIRCCEMHGGTPTRGFTEQFIIATVDAALYAQNVVIAAESAGLGICYIGAIRNDPARATTLLDLPENVYPVFGLCLGYPAQNPEPKPRLPIPVLLKENSYDASAEEAQIKAYDEVVRTYYVTRTGNPKSQSWSEQMTGLLGKEARPHMRDFLSRQGFEMK</sequence>
<evidence type="ECO:0000256" key="1">
    <source>
        <dbReference type="ARBA" id="ARBA00008366"/>
    </source>
</evidence>
<keyword evidence="3 5" id="KW-0288">FMN</keyword>
<dbReference type="NCBIfam" id="NF008033">
    <property type="entry name" value="PRK10765.1"/>
    <property type="match status" value="1"/>
</dbReference>
<dbReference type="PANTHER" id="PTHR43425:SF2">
    <property type="entry name" value="OXYGEN-INSENSITIVE NADPH NITROREDUCTASE"/>
    <property type="match status" value="1"/>
</dbReference>
<dbReference type="InterPro" id="IPR029479">
    <property type="entry name" value="Nitroreductase"/>
</dbReference>